<dbReference type="AlphaFoldDB" id="A0A382ARL6"/>
<protein>
    <recommendedName>
        <fullName evidence="4">Malate dehydrogenase</fullName>
    </recommendedName>
</protein>
<evidence type="ECO:0008006" key="4">
    <source>
        <dbReference type="Google" id="ProtNLM"/>
    </source>
</evidence>
<dbReference type="Gene3D" id="3.30.1370.60">
    <property type="entry name" value="Hypothetical oxidoreductase yiak, domain 2"/>
    <property type="match status" value="1"/>
</dbReference>
<dbReference type="InterPro" id="IPR036111">
    <property type="entry name" value="Mal/L-sulfo/L-lacto_DH-like_sf"/>
</dbReference>
<proteinExistence type="inferred from homology"/>
<reference evidence="3" key="1">
    <citation type="submission" date="2018-05" db="EMBL/GenBank/DDBJ databases">
        <authorList>
            <person name="Lanie J.A."/>
            <person name="Ng W.-L."/>
            <person name="Kazmierczak K.M."/>
            <person name="Andrzejewski T.M."/>
            <person name="Davidsen T.M."/>
            <person name="Wayne K.J."/>
            <person name="Tettelin H."/>
            <person name="Glass J.I."/>
            <person name="Rusch D."/>
            <person name="Podicherti R."/>
            <person name="Tsui H.-C.T."/>
            <person name="Winkler M.E."/>
        </authorList>
    </citation>
    <scope>NUCLEOTIDE SEQUENCE</scope>
</reference>
<dbReference type="PANTHER" id="PTHR11091">
    <property type="entry name" value="OXIDOREDUCTASE-RELATED"/>
    <property type="match status" value="1"/>
</dbReference>
<organism evidence="3">
    <name type="scientific">marine metagenome</name>
    <dbReference type="NCBI Taxonomy" id="408172"/>
    <lineage>
        <taxon>unclassified sequences</taxon>
        <taxon>metagenomes</taxon>
        <taxon>ecological metagenomes</taxon>
    </lineage>
</organism>
<dbReference type="SUPFAM" id="SSF89733">
    <property type="entry name" value="L-sulfolactate dehydrogenase-like"/>
    <property type="match status" value="1"/>
</dbReference>
<keyword evidence="2" id="KW-0560">Oxidoreductase</keyword>
<name>A0A382ARL6_9ZZZZ</name>
<dbReference type="InterPro" id="IPR043143">
    <property type="entry name" value="Mal/L-sulf/L-lact_DH-like_NADP"/>
</dbReference>
<dbReference type="InterPro" id="IPR043144">
    <property type="entry name" value="Mal/L-sulf/L-lact_DH-like_ah"/>
</dbReference>
<dbReference type="GO" id="GO:0016491">
    <property type="term" value="F:oxidoreductase activity"/>
    <property type="evidence" value="ECO:0007669"/>
    <property type="project" value="UniProtKB-KW"/>
</dbReference>
<sequence length="363" mass="40007">MLERFLVPEQDRVFVQPENMLQATIEIFEKCGQSPEDAALSAEVLLTSDLRGCESHGVSNQLRVYVQMYGDQEINPTPNVRVTRETDVTANLDGDTGLGLHVLPKAMEMAIEKAEKHGMGAVTVHNSRHIGMLAYHSMMPLQYDMIGVTTTAGNPLSMVPTHAAEKMFATNPWAWAAPARNEVPFVFDIATTQVAGNKLRLAERIGAPMDPAWISDVDGAPIMEEAPLPDDYMMLPFGGTREQGSHKGYGFAAMAEIMAPILSGMGPGFLMPTSPRTIMGHYVQAIKIDGFIDPEQFKDDMDKFLGGLRNAKPAPGQDRVIYAGLPEAEEVEIRKKEGIPYHREVIEWFETVKAEFGLGFELV</sequence>
<dbReference type="EMBL" id="UINC01026496">
    <property type="protein sequence ID" value="SVB04059.1"/>
    <property type="molecule type" value="Genomic_DNA"/>
</dbReference>
<evidence type="ECO:0000313" key="3">
    <source>
        <dbReference type="EMBL" id="SVB04059.1"/>
    </source>
</evidence>
<dbReference type="PANTHER" id="PTHR11091:SF0">
    <property type="entry name" value="MALATE DEHYDROGENASE"/>
    <property type="match status" value="1"/>
</dbReference>
<gene>
    <name evidence="3" type="ORF">METZ01_LOCUS156913</name>
</gene>
<accession>A0A382ARL6</accession>
<dbReference type="Gene3D" id="1.10.1530.10">
    <property type="match status" value="1"/>
</dbReference>
<dbReference type="Pfam" id="PF02615">
    <property type="entry name" value="Ldh_2"/>
    <property type="match status" value="1"/>
</dbReference>
<evidence type="ECO:0000256" key="1">
    <source>
        <dbReference type="ARBA" id="ARBA00006056"/>
    </source>
</evidence>
<evidence type="ECO:0000256" key="2">
    <source>
        <dbReference type="ARBA" id="ARBA00023002"/>
    </source>
</evidence>
<dbReference type="InterPro" id="IPR003767">
    <property type="entry name" value="Malate/L-lactate_DH-like"/>
</dbReference>
<comment type="similarity">
    <text evidence="1">Belongs to the LDH2/MDH2 oxidoreductase family.</text>
</comment>